<dbReference type="PANTHER" id="PTHR21085">
    <property type="entry name" value="CHORISMATE SYNTHASE"/>
    <property type="match status" value="1"/>
</dbReference>
<dbReference type="UniPathway" id="UPA00053">
    <property type="reaction ID" value="UER00090"/>
</dbReference>
<comment type="catalytic activity">
    <reaction evidence="7 8">
        <text>5-O-(1-carboxyvinyl)-3-phosphoshikimate = chorismate + phosphate</text>
        <dbReference type="Rhea" id="RHEA:21020"/>
        <dbReference type="ChEBI" id="CHEBI:29748"/>
        <dbReference type="ChEBI" id="CHEBI:43474"/>
        <dbReference type="ChEBI" id="CHEBI:57701"/>
        <dbReference type="EC" id="4.2.3.5"/>
    </reaction>
</comment>
<evidence type="ECO:0000256" key="3">
    <source>
        <dbReference type="ARBA" id="ARBA00013036"/>
    </source>
</evidence>
<dbReference type="GO" id="GO:0004107">
    <property type="term" value="F:chorismate synthase activity"/>
    <property type="evidence" value="ECO:0007669"/>
    <property type="project" value="UniProtKB-UniRule"/>
</dbReference>
<keyword evidence="7" id="KW-0285">Flavoprotein</keyword>
<sequence>MNTFGVKLRLTTFGESHGEGIGGVIDGLPSGIKIDLEFIQNELNKRKPGSKFGTSRKESDTIEILSGVFDGFSTGTPIGLLIKNENQKSKDYDNIKDLFRPGHADFTYMQKFGIRDYRGGGRSSARESAIRVAGGALAQIFLNEFNISVESGIYGIGKNYGDLMKADFEFAKKSEIFSLFPNLEAEFKKEILNARNSHDSVGGSVLTIIRNPPVGLGEVLYDKFDARIGAAMMGINAVKAVEIGLGVNSSKTKGSFNNDEINKKGFISNNSGGILGGITNGDDVVIKTHFKPTPSIFLPQNTIDKFGNEVRCELRGRHDPCVAVRGSVVATAMARLIVADMMLLNASSKLENLKKIYI</sequence>
<dbReference type="NCBIfam" id="TIGR00033">
    <property type="entry name" value="aroC"/>
    <property type="match status" value="1"/>
</dbReference>
<accession>A0A6L5WIE0</accession>
<evidence type="ECO:0000256" key="1">
    <source>
        <dbReference type="ARBA" id="ARBA00005044"/>
    </source>
</evidence>
<feature type="binding site" evidence="7">
    <location>
        <begin position="122"/>
        <end position="124"/>
    </location>
    <ligand>
        <name>FMN</name>
        <dbReference type="ChEBI" id="CHEBI:58210"/>
    </ligand>
</feature>
<protein>
    <recommendedName>
        <fullName evidence="3 7">Chorismate synthase</fullName>
        <shortName evidence="7">CS</shortName>
        <ecNumber evidence="3 7">4.2.3.5</ecNumber>
    </recommendedName>
    <alternativeName>
        <fullName evidence="7">5-enolpyruvylshikimate-3-phosphate phospholyase</fullName>
    </alternativeName>
</protein>
<reference evidence="9 10" key="1">
    <citation type="submission" date="2019-09" db="EMBL/GenBank/DDBJ databases">
        <authorList>
            <person name="Silva M."/>
            <person name="Pereira G."/>
            <person name="Lopes-Da-Costa L."/>
            <person name="Silva E."/>
        </authorList>
    </citation>
    <scope>NUCLEOTIDE SEQUENCE [LARGE SCALE GENOMIC DNA]</scope>
    <source>
        <strain evidence="9 10">FMV-PI01</strain>
    </source>
</reference>
<evidence type="ECO:0000256" key="2">
    <source>
        <dbReference type="ARBA" id="ARBA00008014"/>
    </source>
</evidence>
<evidence type="ECO:0000256" key="6">
    <source>
        <dbReference type="ARBA" id="ARBA00023239"/>
    </source>
</evidence>
<feature type="binding site" evidence="7">
    <location>
        <begin position="236"/>
        <end position="237"/>
    </location>
    <ligand>
        <name>FMN</name>
        <dbReference type="ChEBI" id="CHEBI:58210"/>
    </ligand>
</feature>
<dbReference type="PROSITE" id="PS00787">
    <property type="entry name" value="CHORISMATE_SYNTHASE_1"/>
    <property type="match status" value="1"/>
</dbReference>
<dbReference type="Pfam" id="PF01264">
    <property type="entry name" value="Chorismate_synt"/>
    <property type="match status" value="1"/>
</dbReference>
<keyword evidence="7" id="KW-0288">FMN</keyword>
<comment type="pathway">
    <text evidence="1 7 8">Metabolic intermediate biosynthesis; chorismate biosynthesis; chorismate from D-erythrose 4-phosphate and phosphoenolpyruvate: step 7/7.</text>
</comment>
<keyword evidence="7" id="KW-0521">NADP</keyword>
<evidence type="ECO:0000256" key="7">
    <source>
        <dbReference type="HAMAP-Rule" id="MF_00300"/>
    </source>
</evidence>
<organism evidence="9 10">
    <name type="scientific">Campylobacter portucalensis</name>
    <dbReference type="NCBI Taxonomy" id="2608384"/>
    <lineage>
        <taxon>Bacteria</taxon>
        <taxon>Pseudomonadati</taxon>
        <taxon>Campylobacterota</taxon>
        <taxon>Epsilonproteobacteria</taxon>
        <taxon>Campylobacterales</taxon>
        <taxon>Campylobacteraceae</taxon>
        <taxon>Campylobacter</taxon>
    </lineage>
</organism>
<comment type="function">
    <text evidence="7">Catalyzes the anti-1,4-elimination of the C-3 phosphate and the C-6 proR hydrogen from 5-enolpyruvylshikimate-3-phosphate (EPSP) to yield chorismate, which is the branch point compound that serves as the starting substrate for the three terminal pathways of aromatic amino acid biosynthesis. This reaction introduces a second double bond into the aromatic ring system.</text>
</comment>
<evidence type="ECO:0000256" key="4">
    <source>
        <dbReference type="ARBA" id="ARBA00022605"/>
    </source>
</evidence>
<dbReference type="HAMAP" id="MF_00300">
    <property type="entry name" value="Chorismate_synth"/>
    <property type="match status" value="1"/>
</dbReference>
<feature type="binding site" evidence="7">
    <location>
        <position position="276"/>
    </location>
    <ligand>
        <name>FMN</name>
        <dbReference type="ChEBI" id="CHEBI:58210"/>
    </ligand>
</feature>
<dbReference type="GO" id="GO:0009073">
    <property type="term" value="P:aromatic amino acid family biosynthetic process"/>
    <property type="evidence" value="ECO:0007669"/>
    <property type="project" value="UniProtKB-KW"/>
</dbReference>
<feature type="binding site" evidence="7">
    <location>
        <position position="46"/>
    </location>
    <ligand>
        <name>NADP(+)</name>
        <dbReference type="ChEBI" id="CHEBI:58349"/>
    </ligand>
</feature>
<dbReference type="Proteomes" id="UP000476338">
    <property type="component" value="Unassembled WGS sequence"/>
</dbReference>
<dbReference type="GO" id="GO:0008652">
    <property type="term" value="P:amino acid biosynthetic process"/>
    <property type="evidence" value="ECO:0007669"/>
    <property type="project" value="UniProtKB-KW"/>
</dbReference>
<dbReference type="RefSeq" id="WP_154570500.1">
    <property type="nucleotide sequence ID" value="NZ_VWSJ01000008.1"/>
</dbReference>
<keyword evidence="7" id="KW-0274">FAD</keyword>
<dbReference type="PIRSF" id="PIRSF001456">
    <property type="entry name" value="Chorismate_synth"/>
    <property type="match status" value="1"/>
</dbReference>
<dbReference type="InterPro" id="IPR000453">
    <property type="entry name" value="Chorismate_synth"/>
</dbReference>
<keyword evidence="6 7" id="KW-0456">Lyase</keyword>
<dbReference type="NCBIfam" id="NF003793">
    <property type="entry name" value="PRK05382.1"/>
    <property type="match status" value="1"/>
</dbReference>
<dbReference type="PROSITE" id="PS00788">
    <property type="entry name" value="CHORISMATE_SYNTHASE_2"/>
    <property type="match status" value="1"/>
</dbReference>
<proteinExistence type="inferred from homology"/>
<dbReference type="CDD" id="cd07304">
    <property type="entry name" value="Chorismate_synthase"/>
    <property type="match status" value="1"/>
</dbReference>
<comment type="cofactor">
    <cofactor evidence="7 8">
        <name>FMNH2</name>
        <dbReference type="ChEBI" id="CHEBI:57618"/>
    </cofactor>
    <text evidence="7 8">Reduced FMN (FMNH(2)).</text>
</comment>
<comment type="subunit">
    <text evidence="7">Homotetramer.</text>
</comment>
<evidence type="ECO:0000256" key="8">
    <source>
        <dbReference type="RuleBase" id="RU000605"/>
    </source>
</evidence>
<dbReference type="PANTHER" id="PTHR21085:SF0">
    <property type="entry name" value="CHORISMATE SYNTHASE"/>
    <property type="match status" value="1"/>
</dbReference>
<evidence type="ECO:0000313" key="10">
    <source>
        <dbReference type="Proteomes" id="UP000476338"/>
    </source>
</evidence>
<reference evidence="9 10" key="2">
    <citation type="submission" date="2020-03" db="EMBL/GenBank/DDBJ databases">
        <title>Campylobacter portucalensis sp. nov., a new species of Campylobacter isolated from the reproductive tract of bulls.</title>
        <authorList>
            <person name="Silva M.F."/>
            <person name="Pereira G."/>
            <person name="Carneiro C."/>
            <person name="Hemphill A."/>
            <person name="Mateus L."/>
            <person name="Lopes-Da-Costa L."/>
            <person name="Silva E."/>
        </authorList>
    </citation>
    <scope>NUCLEOTIDE SEQUENCE [LARGE SCALE GENOMIC DNA]</scope>
    <source>
        <strain evidence="9 10">FMV-PI01</strain>
    </source>
</reference>
<gene>
    <name evidence="7 9" type="primary">aroC</name>
    <name evidence="9" type="ORF">F1B92_03310</name>
</gene>
<dbReference type="EMBL" id="VWSJ01000008">
    <property type="protein sequence ID" value="MSN96232.1"/>
    <property type="molecule type" value="Genomic_DNA"/>
</dbReference>
<evidence type="ECO:0000313" key="9">
    <source>
        <dbReference type="EMBL" id="MSN96232.1"/>
    </source>
</evidence>
<dbReference type="AlphaFoldDB" id="A0A6L5WIE0"/>
<name>A0A6L5WIE0_9BACT</name>
<feature type="binding site" evidence="7">
    <location>
        <begin position="291"/>
        <end position="295"/>
    </location>
    <ligand>
        <name>FMN</name>
        <dbReference type="ChEBI" id="CHEBI:58210"/>
    </ligand>
</feature>
<feature type="binding site" evidence="7">
    <location>
        <position position="317"/>
    </location>
    <ligand>
        <name>FMN</name>
        <dbReference type="ChEBI" id="CHEBI:58210"/>
    </ligand>
</feature>
<feature type="binding site" evidence="7">
    <location>
        <position position="51"/>
    </location>
    <ligand>
        <name>NADP(+)</name>
        <dbReference type="ChEBI" id="CHEBI:58349"/>
    </ligand>
</feature>
<dbReference type="InterPro" id="IPR020541">
    <property type="entry name" value="Chorismate_synthase_CS"/>
</dbReference>
<dbReference type="InterPro" id="IPR035904">
    <property type="entry name" value="Chorismate_synth_AroC_sf"/>
</dbReference>
<keyword evidence="4 7" id="KW-0028">Amino-acid biosynthesis</keyword>
<keyword evidence="5 7" id="KW-0057">Aromatic amino acid biosynthesis</keyword>
<comment type="similarity">
    <text evidence="2 7 8">Belongs to the chorismate synthase family.</text>
</comment>
<dbReference type="EC" id="4.2.3.5" evidence="3 7"/>
<dbReference type="GO" id="GO:0010181">
    <property type="term" value="F:FMN binding"/>
    <property type="evidence" value="ECO:0007669"/>
    <property type="project" value="TreeGrafter"/>
</dbReference>
<evidence type="ECO:0000256" key="5">
    <source>
        <dbReference type="ARBA" id="ARBA00023141"/>
    </source>
</evidence>
<dbReference type="GO" id="GO:0005829">
    <property type="term" value="C:cytosol"/>
    <property type="evidence" value="ECO:0007669"/>
    <property type="project" value="TreeGrafter"/>
</dbReference>
<dbReference type="SUPFAM" id="SSF103263">
    <property type="entry name" value="Chorismate synthase, AroC"/>
    <property type="match status" value="1"/>
</dbReference>
<keyword evidence="10" id="KW-1185">Reference proteome</keyword>
<dbReference type="Gene3D" id="3.60.150.10">
    <property type="entry name" value="Chorismate synthase AroC"/>
    <property type="match status" value="1"/>
</dbReference>
<dbReference type="GO" id="GO:0009423">
    <property type="term" value="P:chorismate biosynthetic process"/>
    <property type="evidence" value="ECO:0007669"/>
    <property type="project" value="UniProtKB-UniRule"/>
</dbReference>
<comment type="caution">
    <text evidence="9">The sequence shown here is derived from an EMBL/GenBank/DDBJ whole genome shotgun (WGS) entry which is preliminary data.</text>
</comment>